<evidence type="ECO:0000259" key="4">
    <source>
        <dbReference type="PROSITE" id="PS50042"/>
    </source>
</evidence>
<proteinExistence type="predicted"/>
<evidence type="ECO:0000256" key="3">
    <source>
        <dbReference type="ARBA" id="ARBA00023163"/>
    </source>
</evidence>
<dbReference type="PROSITE" id="PS51063">
    <property type="entry name" value="HTH_CRP_2"/>
    <property type="match status" value="1"/>
</dbReference>
<dbReference type="SUPFAM" id="SSF46785">
    <property type="entry name" value="Winged helix' DNA-binding domain"/>
    <property type="match status" value="1"/>
</dbReference>
<keyword evidence="2" id="KW-0238">DNA-binding</keyword>
<dbReference type="PROSITE" id="PS50042">
    <property type="entry name" value="CNMP_BINDING_3"/>
    <property type="match status" value="1"/>
</dbReference>
<dbReference type="SMART" id="SM00419">
    <property type="entry name" value="HTH_CRP"/>
    <property type="match status" value="1"/>
</dbReference>
<dbReference type="SMART" id="SM00100">
    <property type="entry name" value="cNMP"/>
    <property type="match status" value="1"/>
</dbReference>
<reference evidence="6 7" key="1">
    <citation type="journal article" date="2019" name="Int. J. Syst. Evol. Microbiol.">
        <title>The Global Catalogue of Microorganisms (GCM) 10K type strain sequencing project: providing services to taxonomists for standard genome sequencing and annotation.</title>
        <authorList>
            <consortium name="The Broad Institute Genomics Platform"/>
            <consortium name="The Broad Institute Genome Sequencing Center for Infectious Disease"/>
            <person name="Wu L."/>
            <person name="Ma J."/>
        </authorList>
    </citation>
    <scope>NUCLEOTIDE SEQUENCE [LARGE SCALE GENOMIC DNA]</scope>
    <source>
        <strain evidence="6 7">JCM 10696</strain>
    </source>
</reference>
<feature type="domain" description="HTH crp-type" evidence="5">
    <location>
        <begin position="142"/>
        <end position="207"/>
    </location>
</feature>
<dbReference type="InterPro" id="IPR050397">
    <property type="entry name" value="Env_Response_Regulators"/>
</dbReference>
<dbReference type="Pfam" id="PF13545">
    <property type="entry name" value="HTH_Crp_2"/>
    <property type="match status" value="1"/>
</dbReference>
<dbReference type="Pfam" id="PF00027">
    <property type="entry name" value="cNMP_binding"/>
    <property type="match status" value="1"/>
</dbReference>
<protein>
    <submittedName>
        <fullName evidence="6">Crp/Fnr family transcriptional regulator</fullName>
    </submittedName>
</protein>
<name>A0ABN1S2E4_9ACTN</name>
<evidence type="ECO:0000313" key="6">
    <source>
        <dbReference type="EMBL" id="GAA0970845.1"/>
    </source>
</evidence>
<dbReference type="SUPFAM" id="SSF51206">
    <property type="entry name" value="cAMP-binding domain-like"/>
    <property type="match status" value="1"/>
</dbReference>
<dbReference type="InterPro" id="IPR014710">
    <property type="entry name" value="RmlC-like_jellyroll"/>
</dbReference>
<keyword evidence="7" id="KW-1185">Reference proteome</keyword>
<sequence>MEVILFGGFRAHVGEEVWARLLASGTATRFYWGDVLLSQGEQGTHVLLLTEGSVKVMQVEPSGRELLLAVRSAGEILGEFAVLEQKARRASAIAIDHGMAFALPAPQFTRLMSELDLSRALCLNTLDRYRENERFLADLADYGPGERVARCIARLSAVSGPLLPLTHEDLAKATCLSRSTVSLGLSALKKDGLLATEYGCIRVLKPGRLLSWRASRTRLSGDGHSS</sequence>
<keyword evidence="1" id="KW-0805">Transcription regulation</keyword>
<evidence type="ECO:0000256" key="2">
    <source>
        <dbReference type="ARBA" id="ARBA00023125"/>
    </source>
</evidence>
<evidence type="ECO:0000259" key="5">
    <source>
        <dbReference type="PROSITE" id="PS51063"/>
    </source>
</evidence>
<dbReference type="InterPro" id="IPR036390">
    <property type="entry name" value="WH_DNA-bd_sf"/>
</dbReference>
<dbReference type="PANTHER" id="PTHR24567">
    <property type="entry name" value="CRP FAMILY TRANSCRIPTIONAL REGULATORY PROTEIN"/>
    <property type="match status" value="1"/>
</dbReference>
<dbReference type="EMBL" id="BAAAHH010000082">
    <property type="protein sequence ID" value="GAA0970845.1"/>
    <property type="molecule type" value="Genomic_DNA"/>
</dbReference>
<gene>
    <name evidence="6" type="ORF">GCM10009550_78900</name>
</gene>
<accession>A0ABN1S2E4</accession>
<dbReference type="Gene3D" id="2.60.120.10">
    <property type="entry name" value="Jelly Rolls"/>
    <property type="match status" value="1"/>
</dbReference>
<organism evidence="6 7">
    <name type="scientific">Actinocorallia libanotica</name>
    <dbReference type="NCBI Taxonomy" id="46162"/>
    <lineage>
        <taxon>Bacteria</taxon>
        <taxon>Bacillati</taxon>
        <taxon>Actinomycetota</taxon>
        <taxon>Actinomycetes</taxon>
        <taxon>Streptosporangiales</taxon>
        <taxon>Thermomonosporaceae</taxon>
        <taxon>Actinocorallia</taxon>
    </lineage>
</organism>
<evidence type="ECO:0000256" key="1">
    <source>
        <dbReference type="ARBA" id="ARBA00023015"/>
    </source>
</evidence>
<dbReference type="InterPro" id="IPR012318">
    <property type="entry name" value="HTH_CRP"/>
</dbReference>
<dbReference type="CDD" id="cd00038">
    <property type="entry name" value="CAP_ED"/>
    <property type="match status" value="1"/>
</dbReference>
<dbReference type="Proteomes" id="UP001500665">
    <property type="component" value="Unassembled WGS sequence"/>
</dbReference>
<comment type="caution">
    <text evidence="6">The sequence shown here is derived from an EMBL/GenBank/DDBJ whole genome shotgun (WGS) entry which is preliminary data.</text>
</comment>
<evidence type="ECO:0000313" key="7">
    <source>
        <dbReference type="Proteomes" id="UP001500665"/>
    </source>
</evidence>
<dbReference type="InterPro" id="IPR018490">
    <property type="entry name" value="cNMP-bd_dom_sf"/>
</dbReference>
<dbReference type="RefSeq" id="WP_344248067.1">
    <property type="nucleotide sequence ID" value="NZ_BAAAHH010000082.1"/>
</dbReference>
<dbReference type="PANTHER" id="PTHR24567:SF26">
    <property type="entry name" value="REGULATORY PROTEIN YEIL"/>
    <property type="match status" value="1"/>
</dbReference>
<feature type="domain" description="Cyclic nucleotide-binding" evidence="4">
    <location>
        <begin position="9"/>
        <end position="112"/>
    </location>
</feature>
<dbReference type="InterPro" id="IPR000595">
    <property type="entry name" value="cNMP-bd_dom"/>
</dbReference>
<keyword evidence="3" id="KW-0804">Transcription</keyword>